<dbReference type="OrthoDB" id="1098508at2"/>
<keyword evidence="2" id="KW-0805">Transcription regulation</keyword>
<dbReference type="Pfam" id="PF03965">
    <property type="entry name" value="Penicillinase_R"/>
    <property type="match status" value="1"/>
</dbReference>
<dbReference type="Proteomes" id="UP000192393">
    <property type="component" value="Unassembled WGS sequence"/>
</dbReference>
<keyword evidence="6" id="KW-1185">Reference proteome</keyword>
<evidence type="ECO:0000256" key="2">
    <source>
        <dbReference type="ARBA" id="ARBA00023015"/>
    </source>
</evidence>
<dbReference type="PIRSF" id="PIRSF019455">
    <property type="entry name" value="CopR_AtkY"/>
    <property type="match status" value="1"/>
</dbReference>
<sequence length="122" mass="14469">MTKLTNREEEILQILWDLNEAFVKDIIEHLPDDPKPHYNTISTMVRLMAEKGWIGHKAYGGSHKYFPILQKEEYRKTMVPKVIQDYFDNSYKNMVSFFAKQDNLSADDLREILEMIEKGEKK</sequence>
<accession>A0A1W1Y9I4</accession>
<protein>
    <submittedName>
        <fullName evidence="5">Predicted transcriptional regulator</fullName>
    </submittedName>
</protein>
<evidence type="ECO:0000313" key="5">
    <source>
        <dbReference type="EMBL" id="SMC32806.1"/>
    </source>
</evidence>
<dbReference type="InterPro" id="IPR036388">
    <property type="entry name" value="WH-like_DNA-bd_sf"/>
</dbReference>
<evidence type="ECO:0000256" key="4">
    <source>
        <dbReference type="ARBA" id="ARBA00023163"/>
    </source>
</evidence>
<dbReference type="InterPro" id="IPR005650">
    <property type="entry name" value="BlaI_family"/>
</dbReference>
<dbReference type="InterPro" id="IPR036390">
    <property type="entry name" value="WH_DNA-bd_sf"/>
</dbReference>
<dbReference type="Gene3D" id="1.10.10.10">
    <property type="entry name" value="Winged helix-like DNA-binding domain superfamily/Winged helix DNA-binding domain"/>
    <property type="match status" value="1"/>
</dbReference>
<dbReference type="GO" id="GO:0003677">
    <property type="term" value="F:DNA binding"/>
    <property type="evidence" value="ECO:0007669"/>
    <property type="project" value="UniProtKB-KW"/>
</dbReference>
<gene>
    <name evidence="5" type="ORF">SAMN06296427_101138</name>
</gene>
<organism evidence="5 6">
    <name type="scientific">Moheibacter sediminis</name>
    <dbReference type="NCBI Taxonomy" id="1434700"/>
    <lineage>
        <taxon>Bacteria</taxon>
        <taxon>Pseudomonadati</taxon>
        <taxon>Bacteroidota</taxon>
        <taxon>Flavobacteriia</taxon>
        <taxon>Flavobacteriales</taxon>
        <taxon>Weeksellaceae</taxon>
        <taxon>Moheibacter</taxon>
    </lineage>
</organism>
<comment type="similarity">
    <text evidence="1">Belongs to the BlaI transcriptional regulatory family.</text>
</comment>
<proteinExistence type="inferred from homology"/>
<reference evidence="5 6" key="1">
    <citation type="submission" date="2017-04" db="EMBL/GenBank/DDBJ databases">
        <authorList>
            <person name="Afonso C.L."/>
            <person name="Miller P.J."/>
            <person name="Scott M.A."/>
            <person name="Spackman E."/>
            <person name="Goraichik I."/>
            <person name="Dimitrov K.M."/>
            <person name="Suarez D.L."/>
            <person name="Swayne D.E."/>
        </authorList>
    </citation>
    <scope>NUCLEOTIDE SEQUENCE [LARGE SCALE GENOMIC DNA]</scope>
    <source>
        <strain evidence="5 6">CGMCC 1.12708</strain>
    </source>
</reference>
<evidence type="ECO:0000313" key="6">
    <source>
        <dbReference type="Proteomes" id="UP000192393"/>
    </source>
</evidence>
<dbReference type="EMBL" id="FWXS01000001">
    <property type="protein sequence ID" value="SMC32806.1"/>
    <property type="molecule type" value="Genomic_DNA"/>
</dbReference>
<keyword evidence="3" id="KW-0238">DNA-binding</keyword>
<dbReference type="GO" id="GO:0045892">
    <property type="term" value="P:negative regulation of DNA-templated transcription"/>
    <property type="evidence" value="ECO:0007669"/>
    <property type="project" value="InterPro"/>
</dbReference>
<name>A0A1W1Y9I4_9FLAO</name>
<dbReference type="AlphaFoldDB" id="A0A1W1Y9I4"/>
<dbReference type="SUPFAM" id="SSF46785">
    <property type="entry name" value="Winged helix' DNA-binding domain"/>
    <property type="match status" value="1"/>
</dbReference>
<dbReference type="RefSeq" id="WP_084015353.1">
    <property type="nucleotide sequence ID" value="NZ_FWXS01000001.1"/>
</dbReference>
<evidence type="ECO:0000256" key="1">
    <source>
        <dbReference type="ARBA" id="ARBA00011046"/>
    </source>
</evidence>
<evidence type="ECO:0000256" key="3">
    <source>
        <dbReference type="ARBA" id="ARBA00023125"/>
    </source>
</evidence>
<dbReference type="STRING" id="1434700.SAMN06296427_101138"/>
<dbReference type="Gene3D" id="1.10.4040.10">
    <property type="entry name" value="Penicillinase repressor domain"/>
    <property type="match status" value="1"/>
</dbReference>
<keyword evidence="4" id="KW-0804">Transcription</keyword>